<dbReference type="EMBL" id="MCGR01000131">
    <property type="protein sequence ID" value="ORY42721.1"/>
    <property type="molecule type" value="Genomic_DNA"/>
</dbReference>
<name>A0A1Y2C6R3_9BASI</name>
<evidence type="ECO:0000256" key="4">
    <source>
        <dbReference type="SAM" id="MobiDB-lite"/>
    </source>
</evidence>
<dbReference type="PROSITE" id="PS50294">
    <property type="entry name" value="WD_REPEATS_REGION"/>
    <property type="match status" value="1"/>
</dbReference>
<dbReference type="InterPro" id="IPR001680">
    <property type="entry name" value="WD40_rpt"/>
</dbReference>
<dbReference type="SMART" id="SM00320">
    <property type="entry name" value="WD40"/>
    <property type="match status" value="6"/>
</dbReference>
<comment type="caution">
    <text evidence="6">The sequence shown here is derived from an EMBL/GenBank/DDBJ whole genome shotgun (WGS) entry which is preliminary data.</text>
</comment>
<evidence type="ECO:0000256" key="2">
    <source>
        <dbReference type="ARBA" id="ARBA00022737"/>
    </source>
</evidence>
<feature type="region of interest" description="Disordered" evidence="4">
    <location>
        <begin position="536"/>
        <end position="600"/>
    </location>
</feature>
<dbReference type="InterPro" id="IPR045151">
    <property type="entry name" value="DCAF8"/>
</dbReference>
<proteinExistence type="predicted"/>
<dbReference type="Gene3D" id="2.130.10.10">
    <property type="entry name" value="YVTN repeat-like/Quinoprotein amine dehydrogenase"/>
    <property type="match status" value="3"/>
</dbReference>
<feature type="region of interest" description="Disordered" evidence="4">
    <location>
        <begin position="477"/>
        <end position="505"/>
    </location>
</feature>
<reference evidence="6 7" key="1">
    <citation type="submission" date="2016-07" db="EMBL/GenBank/DDBJ databases">
        <title>Pervasive Adenine N6-methylation of Active Genes in Fungi.</title>
        <authorList>
            <consortium name="DOE Joint Genome Institute"/>
            <person name="Mondo S.J."/>
            <person name="Dannebaum R.O."/>
            <person name="Kuo R.C."/>
            <person name="Labutti K."/>
            <person name="Haridas S."/>
            <person name="Kuo A."/>
            <person name="Salamov A."/>
            <person name="Ahrendt S.R."/>
            <person name="Lipzen A."/>
            <person name="Sullivan W."/>
            <person name="Andreopoulos W.B."/>
            <person name="Clum A."/>
            <person name="Lindquist E."/>
            <person name="Daum C."/>
            <person name="Ramamoorthy G.K."/>
            <person name="Gryganskyi A."/>
            <person name="Culley D."/>
            <person name="Magnuson J.K."/>
            <person name="James T.Y."/>
            <person name="O'Malley M.A."/>
            <person name="Stajich J.E."/>
            <person name="Spatafora J.W."/>
            <person name="Visel A."/>
            <person name="Grigoriev I.V."/>
        </authorList>
    </citation>
    <scope>NUCLEOTIDE SEQUENCE [LARGE SCALE GENOMIC DNA]</scope>
    <source>
        <strain evidence="6 7">62-1032</strain>
    </source>
</reference>
<dbReference type="PROSITE" id="PS50082">
    <property type="entry name" value="WD_REPEATS_2"/>
    <property type="match status" value="1"/>
</dbReference>
<dbReference type="Proteomes" id="UP000193467">
    <property type="component" value="Unassembled WGS sequence"/>
</dbReference>
<evidence type="ECO:0000256" key="1">
    <source>
        <dbReference type="ARBA" id="ARBA00022574"/>
    </source>
</evidence>
<dbReference type="Pfam" id="PF00400">
    <property type="entry name" value="WD40"/>
    <property type="match status" value="3"/>
</dbReference>
<keyword evidence="1 3" id="KW-0853">WD repeat</keyword>
<evidence type="ECO:0000313" key="6">
    <source>
        <dbReference type="EMBL" id="ORY42721.1"/>
    </source>
</evidence>
<dbReference type="SUPFAM" id="SSF50978">
    <property type="entry name" value="WD40 repeat-like"/>
    <property type="match status" value="1"/>
</dbReference>
<dbReference type="InterPro" id="IPR015943">
    <property type="entry name" value="WD40/YVTN_repeat-like_dom_sf"/>
</dbReference>
<dbReference type="GO" id="GO:0045717">
    <property type="term" value="P:negative regulation of fatty acid biosynthetic process"/>
    <property type="evidence" value="ECO:0007669"/>
    <property type="project" value="TreeGrafter"/>
</dbReference>
<keyword evidence="2" id="KW-0677">Repeat</keyword>
<accession>A0A1Y2C6R3</accession>
<feature type="signal peptide" evidence="5">
    <location>
        <begin position="1"/>
        <end position="32"/>
    </location>
</feature>
<gene>
    <name evidence="6" type="ORF">BCR35DRAFT_297527</name>
</gene>
<protein>
    <submittedName>
        <fullName evidence="6">WD40-repeat-containing domain protein</fullName>
    </submittedName>
</protein>
<feature type="repeat" description="WD" evidence="3">
    <location>
        <begin position="78"/>
        <end position="112"/>
    </location>
</feature>
<keyword evidence="5" id="KW-0732">Signal</keyword>
<dbReference type="AlphaFoldDB" id="A0A1Y2C6R3"/>
<keyword evidence="7" id="KW-1185">Reference proteome</keyword>
<sequence length="600" mass="65154">MERGREARRALLISYVFLGLSLLSSQFATVAPSTPSTNALGKRRATAFNDPLAHPARRTAGSALSSRYAAGFPHHTSLKAHESCVNALSCSNGNGKYLASGGDDKVVQLWSILGDLGGEQKPVARYRGARANVFSISFDCDNRKLYSTGADATILMHDLETASTSSTGPSGAPTDVWIDHDDSVHAVRCHPTDPHLFMTASEDGTVLSFDTRSEGRAVGILAERTEMNDVVYHPLQPTQFATADADGRVLLHDSRMAFGGSSTQGQLASEVAVLKYCTDLLKPLAPAEPNPLLPSTEITTFLPAAPSSSSITFSPTGNLICATMSQFFPTLFELSSPEPLATLSSPRTEGKGYRNTTTTKHGSFGDSGDKLWYAAGSDDFNAYVWEVPTLEAMKEGRRAPGTEAKDWFNGDVPSVSFDTRTESFPDFTIPVSLSTPSHILSTHRSIVNTALFHPSLPLLFTSGIEKLVVVHSPTPFSTPSPPFIPRKPRPNKAGLDTRDEDEEDRLGLGEDTAALEYFDALLEDNDGREDALWRDGHGRGWMGEDDDEEEESRNAWEEFDDFDSGEEWSDVEQDSDSGLDDAELEELMGFGRSIGRRARG</sequence>
<dbReference type="GO" id="GO:0005737">
    <property type="term" value="C:cytoplasm"/>
    <property type="evidence" value="ECO:0007669"/>
    <property type="project" value="TreeGrafter"/>
</dbReference>
<dbReference type="OrthoDB" id="4869960at2759"/>
<dbReference type="STRING" id="106004.A0A1Y2C6R3"/>
<feature type="chain" id="PRO_5010991442" evidence="5">
    <location>
        <begin position="33"/>
        <end position="600"/>
    </location>
</feature>
<evidence type="ECO:0000313" key="7">
    <source>
        <dbReference type="Proteomes" id="UP000193467"/>
    </source>
</evidence>
<feature type="compositionally biased region" description="Acidic residues" evidence="4">
    <location>
        <begin position="543"/>
        <end position="586"/>
    </location>
</feature>
<dbReference type="GO" id="GO:0080008">
    <property type="term" value="C:Cul4-RING E3 ubiquitin ligase complex"/>
    <property type="evidence" value="ECO:0007669"/>
    <property type="project" value="TreeGrafter"/>
</dbReference>
<dbReference type="InParanoid" id="A0A1Y2C6R3"/>
<dbReference type="InterPro" id="IPR036322">
    <property type="entry name" value="WD40_repeat_dom_sf"/>
</dbReference>
<evidence type="ECO:0000256" key="5">
    <source>
        <dbReference type="SAM" id="SignalP"/>
    </source>
</evidence>
<organism evidence="6 7">
    <name type="scientific">Leucosporidium creatinivorum</name>
    <dbReference type="NCBI Taxonomy" id="106004"/>
    <lineage>
        <taxon>Eukaryota</taxon>
        <taxon>Fungi</taxon>
        <taxon>Dikarya</taxon>
        <taxon>Basidiomycota</taxon>
        <taxon>Pucciniomycotina</taxon>
        <taxon>Microbotryomycetes</taxon>
        <taxon>Leucosporidiales</taxon>
        <taxon>Leucosporidium</taxon>
    </lineage>
</organism>
<dbReference type="PANTHER" id="PTHR15574">
    <property type="entry name" value="WD REPEAT DOMAIN-CONTAINING FAMILY"/>
    <property type="match status" value="1"/>
</dbReference>
<dbReference type="PANTHER" id="PTHR15574:SF40">
    <property type="entry name" value="WD AND TETRATRICOPEPTIDE REPEATS PROTEIN 1"/>
    <property type="match status" value="1"/>
</dbReference>
<evidence type="ECO:0000256" key="3">
    <source>
        <dbReference type="PROSITE-ProRule" id="PRU00221"/>
    </source>
</evidence>